<keyword evidence="3" id="KW-0539">Nucleus</keyword>
<feature type="compositionally biased region" description="Basic and acidic residues" evidence="4">
    <location>
        <begin position="534"/>
        <end position="551"/>
    </location>
</feature>
<dbReference type="PANTHER" id="PTHR14152:SF5">
    <property type="entry name" value="U4_U6.U5 TRI-SNRNP-ASSOCIATED PROTEIN 1"/>
    <property type="match status" value="1"/>
</dbReference>
<gene>
    <name evidence="5" type="ORF">A1O7_09909</name>
</gene>
<sequence>MASAADIEQMNKLRKSLGLPLLNVSGQPPPSSEGPTFKESRAATAADDDGDQGGDAEPASTLETREAAGFENWNQLREEEKKKALRERRKKEIQRQRDLEARNRKLDGRGLGDAGGDEHEIDTKAWLRGQKKRQSKIEKERAERLARELAEREREAAVEYTSKDLAGVQVAHEIGDFDEGFGEQILTLKDTEIGKGDESEDDDVLENADIVSRDKLKEKLDLKKKKTAYNVHEDAEKGLLSQYDDKKRKAFTLDAQGSTVEEREAKRQQIGEKLKNTISLDILKDEPVSDYLELKIKKPKKEKKKSKRQRPVDEDEDVFPPAQSGTNGDAMDVDSTVAVALPRARSRTAEDNLNDDDDLASALARTRQAVLRKQRRRPEDIIAQLKQEEDEQPVADGEGGLVLDDTTVFLDNLSSRPRDEEPERGVKKSIEQNDAESPPAPQVKQEDEDHAMGEAYAGVEDEQELVNRVKRERSTVTPDVSATGLDEEKSLDQGLGSALSLLRQRGILKETDAGDKNKLYKDRQKFIVEARLREHENEQKARMQRERDRQSGKLTGLSVKEREEHARWQNTQREHQSSIQAAATFNKEYKPDVQIKYVDDDGRLMNQKEAFKHLSHQFHGKGSGKLKTEKHMKKIAEEKKREATSILDSSEATGMNNAQGTIGKKNKQAGIRLG</sequence>
<feature type="compositionally biased region" description="Basic and acidic residues" evidence="4">
    <location>
        <begin position="416"/>
        <end position="431"/>
    </location>
</feature>
<comment type="subcellular location">
    <subcellularLocation>
        <location evidence="1">Nucleus</location>
    </subcellularLocation>
</comment>
<dbReference type="AlphaFoldDB" id="W9VGF9"/>
<evidence type="ECO:0000313" key="6">
    <source>
        <dbReference type="Proteomes" id="UP000019473"/>
    </source>
</evidence>
<comment type="similarity">
    <text evidence="2">Belongs to the SNU66/SART1 family.</text>
</comment>
<dbReference type="EMBL" id="AMGW01000007">
    <property type="protein sequence ID" value="EXJ54568.1"/>
    <property type="molecule type" value="Genomic_DNA"/>
</dbReference>
<feature type="compositionally biased region" description="Basic and acidic residues" evidence="4">
    <location>
        <begin position="93"/>
        <end position="125"/>
    </location>
</feature>
<evidence type="ECO:0000256" key="3">
    <source>
        <dbReference type="ARBA" id="ARBA00023242"/>
    </source>
</evidence>
<dbReference type="PANTHER" id="PTHR14152">
    <property type="entry name" value="SQUAMOUS CELL CARCINOMA ANTIGEN RECOGNISED BY CYTOTOXIC T LYMPHOCYTES"/>
    <property type="match status" value="1"/>
</dbReference>
<evidence type="ECO:0000256" key="2">
    <source>
        <dbReference type="ARBA" id="ARBA00006076"/>
    </source>
</evidence>
<dbReference type="VEuPathDB" id="FungiDB:A1O7_09909"/>
<dbReference type="GO" id="GO:0045292">
    <property type="term" value="P:mRNA cis splicing, via spliceosome"/>
    <property type="evidence" value="ECO:0007669"/>
    <property type="project" value="TreeGrafter"/>
</dbReference>
<dbReference type="GeneID" id="19184468"/>
<feature type="region of interest" description="Disordered" evidence="4">
    <location>
        <begin position="19"/>
        <end position="141"/>
    </location>
</feature>
<feature type="compositionally biased region" description="Basic and acidic residues" evidence="4">
    <location>
        <begin position="465"/>
        <end position="474"/>
    </location>
</feature>
<feature type="region of interest" description="Disordered" evidence="4">
    <location>
        <begin position="293"/>
        <end position="492"/>
    </location>
</feature>
<feature type="region of interest" description="Disordered" evidence="4">
    <location>
        <begin position="638"/>
        <end position="674"/>
    </location>
</feature>
<evidence type="ECO:0000256" key="1">
    <source>
        <dbReference type="ARBA" id="ARBA00004123"/>
    </source>
</evidence>
<reference evidence="5 6" key="1">
    <citation type="submission" date="2013-03" db="EMBL/GenBank/DDBJ databases">
        <title>The Genome Sequence of Cladophialophora yegresii CBS 114405.</title>
        <authorList>
            <consortium name="The Broad Institute Genomics Platform"/>
            <person name="Cuomo C."/>
            <person name="de Hoog S."/>
            <person name="Gorbushina A."/>
            <person name="Walker B."/>
            <person name="Young S.K."/>
            <person name="Zeng Q."/>
            <person name="Gargeya S."/>
            <person name="Fitzgerald M."/>
            <person name="Haas B."/>
            <person name="Abouelleil A."/>
            <person name="Allen A.W."/>
            <person name="Alvarado L."/>
            <person name="Arachchi H.M."/>
            <person name="Berlin A.M."/>
            <person name="Chapman S.B."/>
            <person name="Gainer-Dewar J."/>
            <person name="Goldberg J."/>
            <person name="Griggs A."/>
            <person name="Gujja S."/>
            <person name="Hansen M."/>
            <person name="Howarth C."/>
            <person name="Imamovic A."/>
            <person name="Ireland A."/>
            <person name="Larimer J."/>
            <person name="McCowan C."/>
            <person name="Murphy C."/>
            <person name="Pearson M."/>
            <person name="Poon T.W."/>
            <person name="Priest M."/>
            <person name="Roberts A."/>
            <person name="Saif S."/>
            <person name="Shea T."/>
            <person name="Sisk P."/>
            <person name="Sykes S."/>
            <person name="Wortman J."/>
            <person name="Nusbaum C."/>
            <person name="Birren B."/>
        </authorList>
    </citation>
    <scope>NUCLEOTIDE SEQUENCE [LARGE SCALE GENOMIC DNA]</scope>
    <source>
        <strain evidence="5 6">CBS 114405</strain>
    </source>
</reference>
<organism evidence="5 6">
    <name type="scientific">Cladophialophora yegresii CBS 114405</name>
    <dbReference type="NCBI Taxonomy" id="1182544"/>
    <lineage>
        <taxon>Eukaryota</taxon>
        <taxon>Fungi</taxon>
        <taxon>Dikarya</taxon>
        <taxon>Ascomycota</taxon>
        <taxon>Pezizomycotina</taxon>
        <taxon>Eurotiomycetes</taxon>
        <taxon>Chaetothyriomycetidae</taxon>
        <taxon>Chaetothyriales</taxon>
        <taxon>Herpotrichiellaceae</taxon>
        <taxon>Cladophialophora</taxon>
    </lineage>
</organism>
<dbReference type="GO" id="GO:0000481">
    <property type="term" value="P:maturation of 5S rRNA"/>
    <property type="evidence" value="ECO:0007669"/>
    <property type="project" value="TreeGrafter"/>
</dbReference>
<evidence type="ECO:0008006" key="7">
    <source>
        <dbReference type="Google" id="ProtNLM"/>
    </source>
</evidence>
<feature type="region of interest" description="Disordered" evidence="4">
    <location>
        <begin position="534"/>
        <end position="577"/>
    </location>
</feature>
<comment type="caution">
    <text evidence="5">The sequence shown here is derived from an EMBL/GenBank/DDBJ whole genome shotgun (WGS) entry which is preliminary data.</text>
</comment>
<dbReference type="Pfam" id="PF03343">
    <property type="entry name" value="SART-1"/>
    <property type="match status" value="1"/>
</dbReference>
<protein>
    <recommendedName>
        <fullName evidence="7">U4/U6.U5 tri-snRNP-associated protein 1</fullName>
    </recommendedName>
</protein>
<keyword evidence="6" id="KW-1185">Reference proteome</keyword>
<dbReference type="Proteomes" id="UP000019473">
    <property type="component" value="Unassembled WGS sequence"/>
</dbReference>
<dbReference type="RefSeq" id="XP_007762083.1">
    <property type="nucleotide sequence ID" value="XM_007763893.1"/>
</dbReference>
<dbReference type="HOGENOM" id="CLU_009379_2_0_1"/>
<feature type="compositionally biased region" description="Basic residues" evidence="4">
    <location>
        <begin position="297"/>
        <end position="309"/>
    </location>
</feature>
<dbReference type="STRING" id="1182544.W9VGF9"/>
<feature type="compositionally biased region" description="Basic and acidic residues" evidence="4">
    <location>
        <begin position="559"/>
        <end position="576"/>
    </location>
</feature>
<dbReference type="eggNOG" id="KOG2217">
    <property type="taxonomic scope" value="Eukaryota"/>
</dbReference>
<evidence type="ECO:0000256" key="4">
    <source>
        <dbReference type="SAM" id="MobiDB-lite"/>
    </source>
</evidence>
<dbReference type="InterPro" id="IPR005011">
    <property type="entry name" value="SNU66/SART1"/>
</dbReference>
<proteinExistence type="inferred from homology"/>
<dbReference type="OrthoDB" id="5583at2759"/>
<evidence type="ECO:0000313" key="5">
    <source>
        <dbReference type="EMBL" id="EXJ54568.1"/>
    </source>
</evidence>
<feature type="compositionally biased region" description="Polar residues" evidence="4">
    <location>
        <begin position="646"/>
        <end position="660"/>
    </location>
</feature>
<name>W9VGF9_9EURO</name>
<feature type="compositionally biased region" description="Basic residues" evidence="4">
    <location>
        <begin position="83"/>
        <end position="92"/>
    </location>
</feature>
<accession>W9VGF9</accession>
<dbReference type="GO" id="GO:0046540">
    <property type="term" value="C:U4/U6 x U5 tri-snRNP complex"/>
    <property type="evidence" value="ECO:0007669"/>
    <property type="project" value="TreeGrafter"/>
</dbReference>